<dbReference type="Pfam" id="PF11716">
    <property type="entry name" value="MDMPI_N"/>
    <property type="match status" value="1"/>
</dbReference>
<evidence type="ECO:0000313" key="2">
    <source>
        <dbReference type="EMBL" id="MFC5491494.1"/>
    </source>
</evidence>
<dbReference type="NCBIfam" id="TIGR03083">
    <property type="entry name" value="maleylpyruvate isomerase family mycothiol-dependent enzyme"/>
    <property type="match status" value="1"/>
</dbReference>
<gene>
    <name evidence="2" type="ORF">ACFPKY_00190</name>
</gene>
<dbReference type="SUPFAM" id="SSF109854">
    <property type="entry name" value="DinB/YfiT-like putative metalloenzymes"/>
    <property type="match status" value="1"/>
</dbReference>
<evidence type="ECO:0000259" key="1">
    <source>
        <dbReference type="Pfam" id="PF11716"/>
    </source>
</evidence>
<name>A0ABW0MU74_9ACTN</name>
<dbReference type="InterPro" id="IPR017517">
    <property type="entry name" value="Maleyloyr_isom"/>
</dbReference>
<sequence>MNLDDLAHAQNAVTSIAVGVSPDEWQLPTPCDGWDVAAVLRHLMVGERAFTISLGGTPYDLAAIDADAQTVDLEDLPRAYEIGARQLRDALDAADPDATYPTGIGPMPPTHIAELRTIEALVHGWDLARGADLPLSVDPAVAERAIAHSRALLERLPEDRSPFAAPQPVADDAPALDRLVALLGRAR</sequence>
<dbReference type="NCBIfam" id="TIGR03086">
    <property type="entry name" value="TIGR03086 family metal-binding protein"/>
    <property type="match status" value="1"/>
</dbReference>
<comment type="caution">
    <text evidence="2">The sequence shown here is derived from an EMBL/GenBank/DDBJ whole genome shotgun (WGS) entry which is preliminary data.</text>
</comment>
<dbReference type="Proteomes" id="UP001595956">
    <property type="component" value="Unassembled WGS sequence"/>
</dbReference>
<dbReference type="InterPro" id="IPR024344">
    <property type="entry name" value="MDMPI_metal-binding"/>
</dbReference>
<organism evidence="2 3">
    <name type="scientific">Nocardioides caricicola</name>
    <dbReference type="NCBI Taxonomy" id="634770"/>
    <lineage>
        <taxon>Bacteria</taxon>
        <taxon>Bacillati</taxon>
        <taxon>Actinomycetota</taxon>
        <taxon>Actinomycetes</taxon>
        <taxon>Propionibacteriales</taxon>
        <taxon>Nocardioidaceae</taxon>
        <taxon>Nocardioides</taxon>
    </lineage>
</organism>
<dbReference type="EMBL" id="JBHSMD010000001">
    <property type="protein sequence ID" value="MFC5491494.1"/>
    <property type="molecule type" value="Genomic_DNA"/>
</dbReference>
<accession>A0ABW0MU74</accession>
<dbReference type="Gene3D" id="1.20.120.450">
    <property type="entry name" value="dinb family like domain"/>
    <property type="match status" value="1"/>
</dbReference>
<proteinExistence type="predicted"/>
<protein>
    <submittedName>
        <fullName evidence="2">TIGR03086 family metal-binding protein</fullName>
    </submittedName>
</protein>
<keyword evidence="3" id="KW-1185">Reference proteome</keyword>
<evidence type="ECO:0000313" key="3">
    <source>
        <dbReference type="Proteomes" id="UP001595956"/>
    </source>
</evidence>
<dbReference type="RefSeq" id="WP_345180621.1">
    <property type="nucleotide sequence ID" value="NZ_BAABFQ010000008.1"/>
</dbReference>
<reference evidence="3" key="1">
    <citation type="journal article" date="2019" name="Int. J. Syst. Evol. Microbiol.">
        <title>The Global Catalogue of Microorganisms (GCM) 10K type strain sequencing project: providing services to taxonomists for standard genome sequencing and annotation.</title>
        <authorList>
            <consortium name="The Broad Institute Genomics Platform"/>
            <consortium name="The Broad Institute Genome Sequencing Center for Infectious Disease"/>
            <person name="Wu L."/>
            <person name="Ma J."/>
        </authorList>
    </citation>
    <scope>NUCLEOTIDE SEQUENCE [LARGE SCALE GENOMIC DNA]</scope>
    <source>
        <strain evidence="3">KACC 13778</strain>
    </source>
</reference>
<dbReference type="InterPro" id="IPR034660">
    <property type="entry name" value="DinB/YfiT-like"/>
</dbReference>
<feature type="domain" description="Mycothiol-dependent maleylpyruvate isomerase metal-binding" evidence="1">
    <location>
        <begin position="7"/>
        <end position="128"/>
    </location>
</feature>
<dbReference type="InterPro" id="IPR017520">
    <property type="entry name" value="CHP03086"/>
</dbReference>